<gene>
    <name evidence="2" type="ORF">BCR25_10835</name>
</gene>
<keyword evidence="3" id="KW-1185">Reference proteome</keyword>
<feature type="transmembrane region" description="Helical" evidence="1">
    <location>
        <begin position="6"/>
        <end position="25"/>
    </location>
</feature>
<keyword evidence="1" id="KW-0812">Transmembrane</keyword>
<sequence length="112" mass="13077">MRYLWLSIIFLVLLSFHRGWYVLLNKKMKTNYFLVKIILSSFLACLAVILFVMLLFGSFIALYIQDINMLAGIIYGITLLSLKIYLLYIILSVLVCSLVEMKNKRKTTRSNK</sequence>
<name>A0A1E5G8P6_9ENTE</name>
<evidence type="ECO:0000313" key="2">
    <source>
        <dbReference type="EMBL" id="OEG09062.1"/>
    </source>
</evidence>
<comment type="caution">
    <text evidence="2">The sequence shown here is derived from an EMBL/GenBank/DDBJ whole genome shotgun (WGS) entry which is preliminary data.</text>
</comment>
<evidence type="ECO:0000256" key="1">
    <source>
        <dbReference type="SAM" id="Phobius"/>
    </source>
</evidence>
<feature type="transmembrane region" description="Helical" evidence="1">
    <location>
        <begin position="37"/>
        <end position="64"/>
    </location>
</feature>
<protein>
    <submittedName>
        <fullName evidence="2">Uncharacterized protein</fullName>
    </submittedName>
</protein>
<proteinExistence type="predicted"/>
<dbReference type="RefSeq" id="WP_069664752.1">
    <property type="nucleotide sequence ID" value="NZ_JBHUJJ010000001.1"/>
</dbReference>
<accession>A0A1E5G8P6</accession>
<dbReference type="Proteomes" id="UP000095094">
    <property type="component" value="Unassembled WGS sequence"/>
</dbReference>
<dbReference type="AlphaFoldDB" id="A0A1E5G8P6"/>
<dbReference type="EMBL" id="MIJY01000045">
    <property type="protein sequence ID" value="OEG09062.1"/>
    <property type="molecule type" value="Genomic_DNA"/>
</dbReference>
<keyword evidence="1" id="KW-1133">Transmembrane helix</keyword>
<feature type="transmembrane region" description="Helical" evidence="1">
    <location>
        <begin position="70"/>
        <end position="99"/>
    </location>
</feature>
<keyword evidence="1" id="KW-0472">Membrane</keyword>
<evidence type="ECO:0000313" key="3">
    <source>
        <dbReference type="Proteomes" id="UP000095094"/>
    </source>
</evidence>
<reference evidence="3" key="1">
    <citation type="submission" date="2016-09" db="EMBL/GenBank/DDBJ databases">
        <authorList>
            <person name="Gulvik C.A."/>
        </authorList>
    </citation>
    <scope>NUCLEOTIDE SEQUENCE [LARGE SCALE GENOMIC DNA]</scope>
    <source>
        <strain evidence="3">LMG 8895</strain>
    </source>
</reference>
<organism evidence="2 3">
    <name type="scientific">Enterococcus termitis</name>
    <dbReference type="NCBI Taxonomy" id="332950"/>
    <lineage>
        <taxon>Bacteria</taxon>
        <taxon>Bacillati</taxon>
        <taxon>Bacillota</taxon>
        <taxon>Bacilli</taxon>
        <taxon>Lactobacillales</taxon>
        <taxon>Enterococcaceae</taxon>
        <taxon>Enterococcus</taxon>
    </lineage>
</organism>